<reference evidence="1" key="3">
    <citation type="submission" date="2025-09" db="UniProtKB">
        <authorList>
            <consortium name="Ensembl"/>
        </authorList>
    </citation>
    <scope>IDENTIFICATION</scope>
</reference>
<reference evidence="1" key="2">
    <citation type="submission" date="2025-08" db="UniProtKB">
        <authorList>
            <consortium name="Ensembl"/>
        </authorList>
    </citation>
    <scope>IDENTIFICATION</scope>
</reference>
<reference evidence="1" key="1">
    <citation type="submission" date="2021-04" db="EMBL/GenBank/DDBJ databases">
        <authorList>
            <consortium name="Wellcome Sanger Institute Data Sharing"/>
        </authorList>
    </citation>
    <scope>NUCLEOTIDE SEQUENCE [LARGE SCALE GENOMIC DNA]</scope>
</reference>
<evidence type="ECO:0000313" key="2">
    <source>
        <dbReference type="Proteomes" id="UP000472264"/>
    </source>
</evidence>
<evidence type="ECO:0000313" key="1">
    <source>
        <dbReference type="Ensembl" id="ENSENLP00000050200.1"/>
    </source>
</evidence>
<organism evidence="1 2">
    <name type="scientific">Echeneis naucrates</name>
    <name type="common">Live sharksucker</name>
    <dbReference type="NCBI Taxonomy" id="173247"/>
    <lineage>
        <taxon>Eukaryota</taxon>
        <taxon>Metazoa</taxon>
        <taxon>Chordata</taxon>
        <taxon>Craniata</taxon>
        <taxon>Vertebrata</taxon>
        <taxon>Euteleostomi</taxon>
        <taxon>Actinopterygii</taxon>
        <taxon>Neopterygii</taxon>
        <taxon>Teleostei</taxon>
        <taxon>Neoteleostei</taxon>
        <taxon>Acanthomorphata</taxon>
        <taxon>Carangaria</taxon>
        <taxon>Carangiformes</taxon>
        <taxon>Echeneidae</taxon>
        <taxon>Echeneis</taxon>
    </lineage>
</organism>
<name>A0A665X1V7_ECHNA</name>
<dbReference type="AlphaFoldDB" id="A0A665X1V7"/>
<accession>A0A665X1V7</accession>
<dbReference type="InParanoid" id="A0A665X1V7"/>
<dbReference type="OMA" id="NCFTYSE"/>
<protein>
    <submittedName>
        <fullName evidence="1">Uncharacterized protein</fullName>
    </submittedName>
</protein>
<keyword evidence="2" id="KW-1185">Reference proteome</keyword>
<dbReference type="Proteomes" id="UP000472264">
    <property type="component" value="Chromosome 15"/>
</dbReference>
<dbReference type="Ensembl" id="ENSENLT00000051433.1">
    <property type="protein sequence ID" value="ENSENLP00000050200.1"/>
    <property type="gene ID" value="ENSENLG00000021104.1"/>
</dbReference>
<proteinExistence type="predicted"/>
<sequence>MVTDRAIYLGNEFTFNAGAGLVISQPEGVEERNATVVDQLRASFERDWFSRYTRSLQANKIPMWQINPTAHTLCGVCVNCFTYSE</sequence>